<feature type="transmembrane region" description="Helical" evidence="1">
    <location>
        <begin position="31"/>
        <end position="56"/>
    </location>
</feature>
<dbReference type="EMBL" id="JAGGMS010000001">
    <property type="protein sequence ID" value="MBP2183050.1"/>
    <property type="molecule type" value="Genomic_DNA"/>
</dbReference>
<feature type="transmembrane region" description="Helical" evidence="1">
    <location>
        <begin position="161"/>
        <end position="184"/>
    </location>
</feature>
<evidence type="ECO:0000313" key="3">
    <source>
        <dbReference type="Proteomes" id="UP000741013"/>
    </source>
</evidence>
<gene>
    <name evidence="2" type="ORF">JOM49_004576</name>
</gene>
<evidence type="ECO:0000313" key="2">
    <source>
        <dbReference type="EMBL" id="MBP2183050.1"/>
    </source>
</evidence>
<protein>
    <recommendedName>
        <fullName evidence="4">ABC-2 family transporter protein</fullName>
    </recommendedName>
</protein>
<keyword evidence="1" id="KW-0472">Membrane</keyword>
<organism evidence="2 3">
    <name type="scientific">Amycolatopsis magusensis</name>
    <dbReference type="NCBI Taxonomy" id="882444"/>
    <lineage>
        <taxon>Bacteria</taxon>
        <taxon>Bacillati</taxon>
        <taxon>Actinomycetota</taxon>
        <taxon>Actinomycetes</taxon>
        <taxon>Pseudonocardiales</taxon>
        <taxon>Pseudonocardiaceae</taxon>
        <taxon>Amycolatopsis</taxon>
    </lineage>
</organism>
<feature type="transmembrane region" description="Helical" evidence="1">
    <location>
        <begin position="191"/>
        <end position="210"/>
    </location>
</feature>
<feature type="transmembrane region" description="Helical" evidence="1">
    <location>
        <begin position="120"/>
        <end position="141"/>
    </location>
</feature>
<keyword evidence="1" id="KW-1133">Transmembrane helix</keyword>
<keyword evidence="1" id="KW-0812">Transmembrane</keyword>
<name>A0ABS4PVW4_9PSEU</name>
<dbReference type="RefSeq" id="WP_209666263.1">
    <property type="nucleotide sequence ID" value="NZ_JAGGMS010000001.1"/>
</dbReference>
<keyword evidence="3" id="KW-1185">Reference proteome</keyword>
<proteinExistence type="predicted"/>
<dbReference type="Pfam" id="PF12679">
    <property type="entry name" value="ABC2_membrane_2"/>
    <property type="match status" value="1"/>
</dbReference>
<comment type="caution">
    <text evidence="2">The sequence shown here is derived from an EMBL/GenBank/DDBJ whole genome shotgun (WGS) entry which is preliminary data.</text>
</comment>
<evidence type="ECO:0000256" key="1">
    <source>
        <dbReference type="SAM" id="Phobius"/>
    </source>
</evidence>
<accession>A0ABS4PVW4</accession>
<feature type="transmembrane region" description="Helical" evidence="1">
    <location>
        <begin position="76"/>
        <end position="99"/>
    </location>
</feature>
<feature type="transmembrane region" description="Helical" evidence="1">
    <location>
        <begin position="299"/>
        <end position="317"/>
    </location>
</feature>
<evidence type="ECO:0008006" key="4">
    <source>
        <dbReference type="Google" id="ProtNLM"/>
    </source>
</evidence>
<dbReference type="Proteomes" id="UP000741013">
    <property type="component" value="Unassembled WGS sequence"/>
</dbReference>
<reference evidence="2 3" key="1">
    <citation type="submission" date="2021-03" db="EMBL/GenBank/DDBJ databases">
        <title>Sequencing the genomes of 1000 actinobacteria strains.</title>
        <authorList>
            <person name="Klenk H.-P."/>
        </authorList>
    </citation>
    <scope>NUCLEOTIDE SEQUENCE [LARGE SCALE GENOMIC DNA]</scope>
    <source>
        <strain evidence="2 3">DSM 45510</strain>
    </source>
</reference>
<sequence>MSVITESTEPRTRSRVGWPDLLWVTWRQHRALLLTSILLTLVGIALALSMTGLLASRNQPMVSLLGFDALTTPARWVLLAEQGFGVFIAVFWAAPLVSAEYERRTNLLAWSQDVSPLRWLTGKVALLLPMALVLAGAVGFAGKVVADHYHHDDNFRQFDAAVFEASPLLQVGFAGFGFALGLALSVITRRTVLSMALTLGIFAVVRFALIPARPYYLTPERDFHPIGQPGWLVTEHDIWLDAGYLNTAGEQLEFPPVCQNLGSGVPGGRDECLRGQGIVGVYYDYQPAGRVPVFQLIEFGVYAALAALLFVVTWRVVRRVQG</sequence>